<protein>
    <submittedName>
        <fullName evidence="2">C-type lectin domain-containing protein</fullName>
    </submittedName>
</protein>
<dbReference type="WBParaSite" id="PTRK_0001406550.1">
    <property type="protein sequence ID" value="PTRK_0001406550.1"/>
    <property type="gene ID" value="PTRK_0001406550"/>
</dbReference>
<accession>A0A0N4ZZ51</accession>
<name>A0A0N4ZZ51_PARTI</name>
<organism evidence="1 2">
    <name type="scientific">Parastrongyloides trichosuri</name>
    <name type="common">Possum-specific nematode worm</name>
    <dbReference type="NCBI Taxonomy" id="131310"/>
    <lineage>
        <taxon>Eukaryota</taxon>
        <taxon>Metazoa</taxon>
        <taxon>Ecdysozoa</taxon>
        <taxon>Nematoda</taxon>
        <taxon>Chromadorea</taxon>
        <taxon>Rhabditida</taxon>
        <taxon>Tylenchina</taxon>
        <taxon>Panagrolaimomorpha</taxon>
        <taxon>Strongyloidoidea</taxon>
        <taxon>Strongyloididae</taxon>
        <taxon>Parastrongyloides</taxon>
    </lineage>
</organism>
<evidence type="ECO:0000313" key="1">
    <source>
        <dbReference type="Proteomes" id="UP000038045"/>
    </source>
</evidence>
<proteinExistence type="predicted"/>
<sequence length="241" mass="28303">MYKLDEKNMLNKISEIESSYQCLVVYQGWMEVFEGFIPNQPCSSNNTGRLNINWHKGFCISDPMEKSLICFNDKNIADNYCDNKISIRIDHLIPIEEIYNMSTIEYSDNQFNFSYQPPICIVEPVNGFSQFSSKKCLEYNIYKKDNYSPQYNNILNSPTSLCLTKSATLSKLDVKKKKNYDLRNLKYHYNNNSMNDQKKFSENFFLSTDLMTNTQTIPKNYYYSSILNPINGKFLSKKKYI</sequence>
<evidence type="ECO:0000313" key="2">
    <source>
        <dbReference type="WBParaSite" id="PTRK_0001406550.1"/>
    </source>
</evidence>
<keyword evidence="1" id="KW-1185">Reference proteome</keyword>
<reference evidence="2" key="1">
    <citation type="submission" date="2017-02" db="UniProtKB">
        <authorList>
            <consortium name="WormBaseParasite"/>
        </authorList>
    </citation>
    <scope>IDENTIFICATION</scope>
</reference>
<dbReference type="Proteomes" id="UP000038045">
    <property type="component" value="Unplaced"/>
</dbReference>
<dbReference type="AlphaFoldDB" id="A0A0N4ZZ51"/>